<name>A0ABY8U096_TETOB</name>
<dbReference type="Gene3D" id="1.20.5.110">
    <property type="match status" value="1"/>
</dbReference>
<feature type="domain" description="T-SNARE coiled-coil homology" evidence="4">
    <location>
        <begin position="228"/>
        <end position="290"/>
    </location>
</feature>
<protein>
    <recommendedName>
        <fullName evidence="4">t-SNARE coiled-coil homology domain-containing protein</fullName>
    </recommendedName>
</protein>
<sequence>MAAADPYSSIKDELDAELQIINGLQAKLFAGHPEAAPQLRSHLSNVQEQLRALEAAVKLMVDHPARFQLDSTTAFMRQVEVEGLRFQYEQLQATVSAVTTVSVHHSQQQQQQQQQQQWREVEMHGGMTGVNGSAQQQPSSTRLPPPPIRHSKLVQQQQQQQQQQQHSGAAGAAAAKHAKHGSNASSTGGWSDFTPPGTAGAAAAGDSSRDDDTQRPWDTFSYETAMQQQMLQQQDQELGHISVHVDRIKQQGLAMNEELEQQSLLLGGLEDHTDTTTQRLRGLRSKVNDVIKRSRHDKQLCTILFLSALLVVLTLIALA</sequence>
<dbReference type="InterPro" id="IPR000727">
    <property type="entry name" value="T_SNARE_dom"/>
</dbReference>
<evidence type="ECO:0000259" key="4">
    <source>
        <dbReference type="PROSITE" id="PS50192"/>
    </source>
</evidence>
<dbReference type="SMART" id="SM00397">
    <property type="entry name" value="t_SNARE"/>
    <property type="match status" value="1"/>
</dbReference>
<organism evidence="5 6">
    <name type="scientific">Tetradesmus obliquus</name>
    <name type="common">Green alga</name>
    <name type="synonym">Acutodesmus obliquus</name>
    <dbReference type="NCBI Taxonomy" id="3088"/>
    <lineage>
        <taxon>Eukaryota</taxon>
        <taxon>Viridiplantae</taxon>
        <taxon>Chlorophyta</taxon>
        <taxon>core chlorophytes</taxon>
        <taxon>Chlorophyceae</taxon>
        <taxon>CS clade</taxon>
        <taxon>Sphaeropleales</taxon>
        <taxon>Scenedesmaceae</taxon>
        <taxon>Tetradesmus</taxon>
    </lineage>
</organism>
<evidence type="ECO:0000256" key="3">
    <source>
        <dbReference type="SAM" id="Phobius"/>
    </source>
</evidence>
<reference evidence="5 6" key="1">
    <citation type="submission" date="2023-05" db="EMBL/GenBank/DDBJ databases">
        <title>A 100% complete, gapless, phased diploid assembly of the Scenedesmus obliquus UTEX 3031 genome.</title>
        <authorList>
            <person name="Biondi T.C."/>
            <person name="Hanschen E.R."/>
            <person name="Kwon T."/>
            <person name="Eng W."/>
            <person name="Kruse C.P.S."/>
            <person name="Koehler S.I."/>
            <person name="Kunde Y."/>
            <person name="Gleasner C.D."/>
            <person name="You Mak K.T."/>
            <person name="Polle J."/>
            <person name="Hovde B.T."/>
            <person name="Starkenburg S.R."/>
        </authorList>
    </citation>
    <scope>NUCLEOTIDE SEQUENCE [LARGE SCALE GENOMIC DNA]</scope>
    <source>
        <strain evidence="5 6">DOE0152z</strain>
    </source>
</reference>
<dbReference type="PROSITE" id="PS50192">
    <property type="entry name" value="T_SNARE"/>
    <property type="match status" value="1"/>
</dbReference>
<dbReference type="SUPFAM" id="SSF58038">
    <property type="entry name" value="SNARE fusion complex"/>
    <property type="match status" value="1"/>
</dbReference>
<keyword evidence="3" id="KW-1133">Transmembrane helix</keyword>
<keyword evidence="1" id="KW-0653">Protein transport</keyword>
<keyword evidence="3" id="KW-0472">Membrane</keyword>
<accession>A0ABY8U096</accession>
<dbReference type="CDD" id="cd15841">
    <property type="entry name" value="SNARE_Qc"/>
    <property type="match status" value="1"/>
</dbReference>
<proteinExistence type="predicted"/>
<dbReference type="Gene3D" id="1.20.58.90">
    <property type="match status" value="1"/>
</dbReference>
<feature type="region of interest" description="Disordered" evidence="2">
    <location>
        <begin position="126"/>
        <end position="216"/>
    </location>
</feature>
<dbReference type="SUPFAM" id="SSF47661">
    <property type="entry name" value="t-snare proteins"/>
    <property type="match status" value="1"/>
</dbReference>
<dbReference type="EMBL" id="CP126213">
    <property type="protein sequence ID" value="WIA14861.1"/>
    <property type="molecule type" value="Genomic_DNA"/>
</dbReference>
<keyword evidence="6" id="KW-1185">Reference proteome</keyword>
<keyword evidence="1" id="KW-0813">Transport</keyword>
<keyword evidence="3" id="KW-0812">Transmembrane</keyword>
<feature type="compositionally biased region" description="Low complexity" evidence="2">
    <location>
        <begin position="194"/>
        <end position="205"/>
    </location>
</feature>
<feature type="compositionally biased region" description="Low complexity" evidence="2">
    <location>
        <begin position="155"/>
        <end position="175"/>
    </location>
</feature>
<dbReference type="Proteomes" id="UP001244341">
    <property type="component" value="Chromosome 6b"/>
</dbReference>
<evidence type="ECO:0000256" key="1">
    <source>
        <dbReference type="ARBA" id="ARBA00022927"/>
    </source>
</evidence>
<evidence type="ECO:0000313" key="5">
    <source>
        <dbReference type="EMBL" id="WIA14861.1"/>
    </source>
</evidence>
<dbReference type="InterPro" id="IPR010989">
    <property type="entry name" value="SNARE"/>
</dbReference>
<feature type="compositionally biased region" description="Polar residues" evidence="2">
    <location>
        <begin position="130"/>
        <end position="142"/>
    </location>
</feature>
<evidence type="ECO:0000313" key="6">
    <source>
        <dbReference type="Proteomes" id="UP001244341"/>
    </source>
</evidence>
<evidence type="ECO:0000256" key="2">
    <source>
        <dbReference type="SAM" id="MobiDB-lite"/>
    </source>
</evidence>
<gene>
    <name evidence="5" type="ORF">OEZ85_001579</name>
</gene>
<feature type="transmembrane region" description="Helical" evidence="3">
    <location>
        <begin position="300"/>
        <end position="318"/>
    </location>
</feature>